<dbReference type="PROSITE" id="PS50977">
    <property type="entry name" value="HTH_TETR_2"/>
    <property type="match status" value="1"/>
</dbReference>
<evidence type="ECO:0000256" key="3">
    <source>
        <dbReference type="ARBA" id="ARBA00023163"/>
    </source>
</evidence>
<proteinExistence type="predicted"/>
<dbReference type="GO" id="GO:0000976">
    <property type="term" value="F:transcription cis-regulatory region binding"/>
    <property type="evidence" value="ECO:0007669"/>
    <property type="project" value="TreeGrafter"/>
</dbReference>
<dbReference type="GO" id="GO:0003700">
    <property type="term" value="F:DNA-binding transcription factor activity"/>
    <property type="evidence" value="ECO:0007669"/>
    <property type="project" value="TreeGrafter"/>
</dbReference>
<dbReference type="SUPFAM" id="SSF48498">
    <property type="entry name" value="Tetracyclin repressor-like, C-terminal domain"/>
    <property type="match status" value="1"/>
</dbReference>
<dbReference type="Pfam" id="PF00440">
    <property type="entry name" value="TetR_N"/>
    <property type="match status" value="1"/>
</dbReference>
<keyword evidence="3" id="KW-0804">Transcription</keyword>
<feature type="domain" description="HTH tetR-type" evidence="5">
    <location>
        <begin position="12"/>
        <end position="72"/>
    </location>
</feature>
<keyword evidence="2 4" id="KW-0238">DNA-binding</keyword>
<accession>A0A6J4KDX2</accession>
<dbReference type="Pfam" id="PF13305">
    <property type="entry name" value="TetR_C_33"/>
    <property type="match status" value="1"/>
</dbReference>
<evidence type="ECO:0000259" key="5">
    <source>
        <dbReference type="PROSITE" id="PS50977"/>
    </source>
</evidence>
<keyword evidence="1" id="KW-0805">Transcription regulation</keyword>
<evidence type="ECO:0000256" key="1">
    <source>
        <dbReference type="ARBA" id="ARBA00023015"/>
    </source>
</evidence>
<dbReference type="Gene3D" id="1.10.357.10">
    <property type="entry name" value="Tetracycline Repressor, domain 2"/>
    <property type="match status" value="1"/>
</dbReference>
<gene>
    <name evidence="6" type="ORF">AVDCRST_MAG68-626</name>
</gene>
<evidence type="ECO:0000256" key="4">
    <source>
        <dbReference type="PROSITE-ProRule" id="PRU00335"/>
    </source>
</evidence>
<dbReference type="InterPro" id="IPR009057">
    <property type="entry name" value="Homeodomain-like_sf"/>
</dbReference>
<feature type="DNA-binding region" description="H-T-H motif" evidence="4">
    <location>
        <begin position="35"/>
        <end position="54"/>
    </location>
</feature>
<dbReference type="EMBL" id="CADCTW010000034">
    <property type="protein sequence ID" value="CAA9303070.1"/>
    <property type="molecule type" value="Genomic_DNA"/>
</dbReference>
<dbReference type="InterPro" id="IPR050109">
    <property type="entry name" value="HTH-type_TetR-like_transc_reg"/>
</dbReference>
<reference evidence="6" key="1">
    <citation type="submission" date="2020-02" db="EMBL/GenBank/DDBJ databases">
        <authorList>
            <person name="Meier V. D."/>
        </authorList>
    </citation>
    <scope>NUCLEOTIDE SEQUENCE</scope>
    <source>
        <strain evidence="6">AVDCRST_MAG68</strain>
    </source>
</reference>
<dbReference type="AlphaFoldDB" id="A0A6J4KDX2"/>
<evidence type="ECO:0000313" key="6">
    <source>
        <dbReference type="EMBL" id="CAA9303070.1"/>
    </source>
</evidence>
<dbReference type="InterPro" id="IPR001647">
    <property type="entry name" value="HTH_TetR"/>
</dbReference>
<dbReference type="PANTHER" id="PTHR30055">
    <property type="entry name" value="HTH-TYPE TRANSCRIPTIONAL REGULATOR RUTR"/>
    <property type="match status" value="1"/>
</dbReference>
<dbReference type="InterPro" id="IPR036271">
    <property type="entry name" value="Tet_transcr_reg_TetR-rel_C_sf"/>
</dbReference>
<dbReference type="PRINTS" id="PR00455">
    <property type="entry name" value="HTHTETR"/>
</dbReference>
<dbReference type="SUPFAM" id="SSF46689">
    <property type="entry name" value="Homeodomain-like"/>
    <property type="match status" value="1"/>
</dbReference>
<name>A0A6J4KDX2_9BACT</name>
<organism evidence="6">
    <name type="scientific">uncultured Gemmatimonadota bacterium</name>
    <dbReference type="NCBI Taxonomy" id="203437"/>
    <lineage>
        <taxon>Bacteria</taxon>
        <taxon>Pseudomonadati</taxon>
        <taxon>Gemmatimonadota</taxon>
        <taxon>environmental samples</taxon>
    </lineage>
</organism>
<dbReference type="PANTHER" id="PTHR30055:SF212">
    <property type="entry name" value="TETR-FAMILY FAMILY TRANSCRIPTIONAL REGULATOR"/>
    <property type="match status" value="1"/>
</dbReference>
<evidence type="ECO:0000256" key="2">
    <source>
        <dbReference type="ARBA" id="ARBA00023125"/>
    </source>
</evidence>
<sequence length="211" mass="24268">MGTKERRERERAETRAKILDAAREMFATQGIEAVTMRAIAQRIEYTPTAIYHHFKDKDSLIIELCHADFRLLGHELYRVAQIADPIERLRRLGLAYLEFALTHPHHYRVMFMTRTPPHDHADSPIEQNNPEEDAYGFLVQTVADGIATGRFRPEFQDAHELAQIHWAGIHGVVSLHLAKGSDDWITWRDARTTAEKTIEVLVRGTLNPEQP</sequence>
<protein>
    <submittedName>
        <fullName evidence="6">Transcriptional regulator, AcrR family</fullName>
    </submittedName>
</protein>
<dbReference type="InterPro" id="IPR025996">
    <property type="entry name" value="MT1864/Rv1816-like_C"/>
</dbReference>